<dbReference type="OrthoDB" id="9905607at2759"/>
<dbReference type="InterPro" id="IPR038776">
    <property type="entry name" value="C2orf80"/>
</dbReference>
<feature type="compositionally biased region" description="Basic residues" evidence="3">
    <location>
        <begin position="765"/>
        <end position="774"/>
    </location>
</feature>
<accession>A0A8S4BDN6</accession>
<feature type="domain" description="Shugoshin C-terminal" evidence="4">
    <location>
        <begin position="884"/>
        <end position="906"/>
    </location>
</feature>
<feature type="compositionally biased region" description="Basic and acidic residues" evidence="3">
    <location>
        <begin position="511"/>
        <end position="554"/>
    </location>
</feature>
<dbReference type="Pfam" id="PF07557">
    <property type="entry name" value="Shugoshin_C"/>
    <property type="match status" value="1"/>
</dbReference>
<feature type="compositionally biased region" description="Basic and acidic residues" evidence="3">
    <location>
        <begin position="576"/>
        <end position="625"/>
    </location>
</feature>
<feature type="compositionally biased region" description="Basic and acidic residues" evidence="3">
    <location>
        <begin position="785"/>
        <end position="797"/>
    </location>
</feature>
<evidence type="ECO:0000313" key="5">
    <source>
        <dbReference type="EMBL" id="CAG5957102.1"/>
    </source>
</evidence>
<dbReference type="EMBL" id="CAJRST010021557">
    <property type="protein sequence ID" value="CAG5957102.1"/>
    <property type="molecule type" value="Genomic_DNA"/>
</dbReference>
<dbReference type="GO" id="GO:0005634">
    <property type="term" value="C:nucleus"/>
    <property type="evidence" value="ECO:0007669"/>
    <property type="project" value="InterPro"/>
</dbReference>
<dbReference type="Pfam" id="PF17718">
    <property type="entry name" value="DUF5563"/>
    <property type="match status" value="1"/>
</dbReference>
<feature type="compositionally biased region" description="Pro residues" evidence="3">
    <location>
        <begin position="142"/>
        <end position="155"/>
    </location>
</feature>
<evidence type="ECO:0000256" key="2">
    <source>
        <dbReference type="ARBA" id="ARBA00022829"/>
    </source>
</evidence>
<dbReference type="AlphaFoldDB" id="A0A8S4BDN6"/>
<feature type="compositionally biased region" description="Acidic residues" evidence="3">
    <location>
        <begin position="49"/>
        <end position="58"/>
    </location>
</feature>
<keyword evidence="6" id="KW-1185">Reference proteome</keyword>
<comment type="caution">
    <text evidence="5">The sequence shown here is derived from an EMBL/GenBank/DDBJ whole genome shotgun (WGS) entry which is preliminary data.</text>
</comment>
<keyword evidence="2" id="KW-0159">Chromosome partition</keyword>
<gene>
    <name evidence="5" type="ORF">MMEN_LOCUS14469</name>
</gene>
<evidence type="ECO:0000313" key="6">
    <source>
        <dbReference type="Proteomes" id="UP000677803"/>
    </source>
</evidence>
<feature type="compositionally biased region" description="Pro residues" evidence="3">
    <location>
        <begin position="241"/>
        <end position="255"/>
    </location>
</feature>
<feature type="compositionally biased region" description="Basic residues" evidence="3">
    <location>
        <begin position="924"/>
        <end position="934"/>
    </location>
</feature>
<feature type="region of interest" description="Disordered" evidence="3">
    <location>
        <begin position="867"/>
        <end position="934"/>
    </location>
</feature>
<dbReference type="PANTHER" id="PTHR36296:SF1">
    <property type="entry name" value="CHROMOSOME 2 OPEN READING FRAME 80"/>
    <property type="match status" value="1"/>
</dbReference>
<reference evidence="5" key="1">
    <citation type="submission" date="2021-05" db="EMBL/GenBank/DDBJ databases">
        <authorList>
            <person name="Tigano A."/>
        </authorList>
    </citation>
    <scope>NUCLEOTIDE SEQUENCE</scope>
</reference>
<feature type="compositionally biased region" description="Basic residues" evidence="3">
    <location>
        <begin position="471"/>
        <end position="483"/>
    </location>
</feature>
<evidence type="ECO:0000256" key="1">
    <source>
        <dbReference type="ARBA" id="ARBA00010845"/>
    </source>
</evidence>
<dbReference type="GO" id="GO:0045132">
    <property type="term" value="P:meiotic chromosome segregation"/>
    <property type="evidence" value="ECO:0007669"/>
    <property type="project" value="InterPro"/>
</dbReference>
<organism evidence="5 6">
    <name type="scientific">Menidia menidia</name>
    <name type="common">Atlantic silverside</name>
    <dbReference type="NCBI Taxonomy" id="238744"/>
    <lineage>
        <taxon>Eukaryota</taxon>
        <taxon>Metazoa</taxon>
        <taxon>Chordata</taxon>
        <taxon>Craniata</taxon>
        <taxon>Vertebrata</taxon>
        <taxon>Euteleostomi</taxon>
        <taxon>Actinopterygii</taxon>
        <taxon>Neopterygii</taxon>
        <taxon>Teleostei</taxon>
        <taxon>Neoteleostei</taxon>
        <taxon>Acanthomorphata</taxon>
        <taxon>Ovalentaria</taxon>
        <taxon>Atherinomorphae</taxon>
        <taxon>Atheriniformes</taxon>
        <taxon>Atherinopsidae</taxon>
        <taxon>Menidiinae</taxon>
        <taxon>Menidia</taxon>
    </lineage>
</organism>
<feature type="compositionally biased region" description="Basic and acidic residues" evidence="3">
    <location>
        <begin position="806"/>
        <end position="818"/>
    </location>
</feature>
<dbReference type="PANTHER" id="PTHR36296">
    <property type="entry name" value="GAMMA-CRYSTALLIN A"/>
    <property type="match status" value="1"/>
</dbReference>
<sequence>MEIQGMKASLVEEGEQGVGLDSTGFYDQEIYGGSDSRFAGYVTSIAANEQEDDDEDDTSTSLLGQKKPGYHAPVAILNAIPQSDEQLLILKNLQSNTQQHLDLVAELVSERDPAEPSEGLEPPLRSSGPPPEGLGPPLGTCGPPPGSCGPPPEGLGPPLGTCGPPLRRTCEPPLRGFEPLGNRAEDQIGGAEVGEVAHPGQLEAESRGSVQRFPARPRPPSSSLRDEVERLSAVLSQADAPPDPPPRPESPPPRPEQTVLLDATMDITLGATAAAAEIVAVETKPKRRRRPKGARRREENGSCDATDPSHDPPEPPADYVGQRLREKSFDPAGRASSVMDELAHYDLAISVALWWLNREELNREELKREEGQGGVDTGIISELSGRLFLFQSRLPVEEILDLYKRKPAACFPGPQTQPPFPSSLCRNVTVSRIPKLGKSQNVPKSKSESPTDLEDYFTDPTEESRRDSKITCRKSRTKTRKTSRGAPRPPDSGLSPAHQSNEEEEILRGPSEPHEIFRGPAEPREIFRGPSEPREIFRCPSEPREILRGSQEPREIFRGPSESWEIFRGLSEPREILRGPSEPREICRGPSEPREIFRGPSEPHEIFRGPSEPHEILRGPPKPRDFLSGAKESLGGARRTNHRPRCRGTFVISVTPDSPSRTLERVPNPEAPPTKTSSKKTQPIEAPPTKTQHIEAPSTKTQHIEASPIEAPSTKTQHIEAPPTKTSSKKTRPIEATPTKSRPIEATPTNTHSTEAPPTEAPPTKTRRSRKRRRAEAGEAGSSRDGGENPHAPERPRPSKPSKRSKMAEGAEPPRLRETFLVFRRPSSGALLLEDELPPWQLADLSAVETEPGNGAVAAVATATPGRAAPLSTVTNTRSSPDGARTRRRPGPVSYKEPPLNSKMRRGDKFTETTFLSSPLFKDGKKKKPRRPVD</sequence>
<comment type="similarity">
    <text evidence="1">Belongs to the shugoshin family.</text>
</comment>
<name>A0A8S4BDN6_9TELE</name>
<feature type="compositionally biased region" description="Low complexity" evidence="3">
    <location>
        <begin position="156"/>
        <end position="167"/>
    </location>
</feature>
<feature type="region of interest" description="Disordered" evidence="3">
    <location>
        <begin position="576"/>
        <end position="820"/>
    </location>
</feature>
<dbReference type="InterPro" id="IPR011515">
    <property type="entry name" value="Shugoshin_C"/>
</dbReference>
<evidence type="ECO:0000259" key="4">
    <source>
        <dbReference type="Pfam" id="PF07557"/>
    </source>
</evidence>
<protein>
    <submittedName>
        <fullName evidence="5">(Atlantic silverside) hypothetical protein</fullName>
    </submittedName>
</protein>
<feature type="compositionally biased region" description="Low complexity" evidence="3">
    <location>
        <begin position="754"/>
        <end position="764"/>
    </location>
</feature>
<feature type="region of interest" description="Disordered" evidence="3">
    <location>
        <begin position="105"/>
        <end position="260"/>
    </location>
</feature>
<feature type="compositionally biased region" description="Polar residues" evidence="3">
    <location>
        <begin position="438"/>
        <end position="450"/>
    </location>
</feature>
<dbReference type="GO" id="GO:0000775">
    <property type="term" value="C:chromosome, centromeric region"/>
    <property type="evidence" value="ECO:0007669"/>
    <property type="project" value="InterPro"/>
</dbReference>
<feature type="compositionally biased region" description="Acidic residues" evidence="3">
    <location>
        <begin position="451"/>
        <end position="461"/>
    </location>
</feature>
<feature type="region of interest" description="Disordered" evidence="3">
    <location>
        <begin position="275"/>
        <end position="320"/>
    </location>
</feature>
<feature type="region of interest" description="Disordered" evidence="3">
    <location>
        <begin position="47"/>
        <end position="67"/>
    </location>
</feature>
<proteinExistence type="inferred from homology"/>
<dbReference type="Proteomes" id="UP000677803">
    <property type="component" value="Unassembled WGS sequence"/>
</dbReference>
<feature type="compositionally biased region" description="Basic residues" evidence="3">
    <location>
        <begin position="285"/>
        <end position="295"/>
    </location>
</feature>
<evidence type="ECO:0000256" key="3">
    <source>
        <dbReference type="SAM" id="MobiDB-lite"/>
    </source>
</evidence>
<feature type="region of interest" description="Disordered" evidence="3">
    <location>
        <begin position="436"/>
        <end position="554"/>
    </location>
</feature>